<proteinExistence type="predicted"/>
<gene>
    <name evidence="3" type="ORF">GOP47_0020466</name>
</gene>
<dbReference type="AlphaFoldDB" id="A0A9D4UB51"/>
<comment type="caution">
    <text evidence="3">The sequence shown here is derived from an EMBL/GenBank/DDBJ whole genome shotgun (WGS) entry which is preliminary data.</text>
</comment>
<feature type="domain" description="Protein argonaute N-terminal" evidence="2">
    <location>
        <begin position="67"/>
        <end position="149"/>
    </location>
</feature>
<dbReference type="InterPro" id="IPR032474">
    <property type="entry name" value="Argonaute_N"/>
</dbReference>
<evidence type="ECO:0000313" key="3">
    <source>
        <dbReference type="EMBL" id="KAI5063796.1"/>
    </source>
</evidence>
<dbReference type="OrthoDB" id="10252740at2759"/>
<protein>
    <recommendedName>
        <fullName evidence="2">Protein argonaute N-terminal domain-containing protein</fullName>
    </recommendedName>
</protein>
<accession>A0A9D4UB51</accession>
<dbReference type="Pfam" id="PF16486">
    <property type="entry name" value="ArgoN"/>
    <property type="match status" value="1"/>
</dbReference>
<dbReference type="Proteomes" id="UP000886520">
    <property type="component" value="Chromosome 20"/>
</dbReference>
<dbReference type="EMBL" id="JABFUD020000020">
    <property type="protein sequence ID" value="KAI5063796.1"/>
    <property type="molecule type" value="Genomic_DNA"/>
</dbReference>
<dbReference type="PANTHER" id="PTHR22891">
    <property type="entry name" value="EUKARYOTIC TRANSLATION INITIATION FACTOR 2C"/>
    <property type="match status" value="1"/>
</dbReference>
<feature type="region of interest" description="Disordered" evidence="1">
    <location>
        <begin position="1"/>
        <end position="42"/>
    </location>
</feature>
<name>A0A9D4UB51_ADICA</name>
<keyword evidence="4" id="KW-1185">Reference proteome</keyword>
<evidence type="ECO:0000259" key="2">
    <source>
        <dbReference type="Pfam" id="PF16486"/>
    </source>
</evidence>
<organism evidence="3 4">
    <name type="scientific">Adiantum capillus-veneris</name>
    <name type="common">Maidenhair fern</name>
    <dbReference type="NCBI Taxonomy" id="13818"/>
    <lineage>
        <taxon>Eukaryota</taxon>
        <taxon>Viridiplantae</taxon>
        <taxon>Streptophyta</taxon>
        <taxon>Embryophyta</taxon>
        <taxon>Tracheophyta</taxon>
        <taxon>Polypodiopsida</taxon>
        <taxon>Polypodiidae</taxon>
        <taxon>Polypodiales</taxon>
        <taxon>Pteridineae</taxon>
        <taxon>Pteridaceae</taxon>
        <taxon>Vittarioideae</taxon>
        <taxon>Adiantum</taxon>
    </lineage>
</organism>
<evidence type="ECO:0000256" key="1">
    <source>
        <dbReference type="SAM" id="MobiDB-lite"/>
    </source>
</evidence>
<reference evidence="3" key="1">
    <citation type="submission" date="2021-01" db="EMBL/GenBank/DDBJ databases">
        <title>Adiantum capillus-veneris genome.</title>
        <authorList>
            <person name="Fang Y."/>
            <person name="Liao Q."/>
        </authorList>
    </citation>
    <scope>NUCLEOTIDE SEQUENCE</scope>
    <source>
        <strain evidence="3">H3</strain>
        <tissue evidence="3">Leaf</tissue>
    </source>
</reference>
<evidence type="ECO:0000313" key="4">
    <source>
        <dbReference type="Proteomes" id="UP000886520"/>
    </source>
</evidence>
<sequence length="187" mass="20860">MGDSRAAGRSSVSNNNNAAGLKATPQAVSKAGYSQHTENMSKRERIHADCEAFLMRRPGYGKFGEATTVFANHFRVRFRAHTIFHYDVAIEPEPPKGLHRAVLNQGVQEKLPRARVAYDGQRSLYTAKELPLQLEIDIELAQDNPEGPKRDGKPTVGLVIFKRKEDCKHKVVSWTSSRSVCVKKEAS</sequence>